<evidence type="ECO:0000256" key="9">
    <source>
        <dbReference type="ARBA" id="ARBA00035611"/>
    </source>
</evidence>
<evidence type="ECO:0000313" key="13">
    <source>
        <dbReference type="Proteomes" id="UP001596056"/>
    </source>
</evidence>
<gene>
    <name evidence="12" type="primary">mmsB</name>
    <name evidence="12" type="ORF">ACFPOC_04090</name>
</gene>
<evidence type="ECO:0000256" key="4">
    <source>
        <dbReference type="ARBA" id="ARBA00022519"/>
    </source>
</evidence>
<evidence type="ECO:0000256" key="5">
    <source>
        <dbReference type="ARBA" id="ARBA00022597"/>
    </source>
</evidence>
<dbReference type="PANTHER" id="PTHR32196">
    <property type="entry name" value="ABC TRANSPORTER PERMEASE PROTEIN YPHD-RELATED-RELATED"/>
    <property type="match status" value="1"/>
</dbReference>
<dbReference type="EMBL" id="JBHSNA010000002">
    <property type="protein sequence ID" value="MFC5565595.1"/>
    <property type="molecule type" value="Genomic_DNA"/>
</dbReference>
<feature type="transmembrane region" description="Helical" evidence="11">
    <location>
        <begin position="313"/>
        <end position="332"/>
    </location>
</feature>
<feature type="transmembrane region" description="Helical" evidence="11">
    <location>
        <begin position="266"/>
        <end position="283"/>
    </location>
</feature>
<sequence length="417" mass="43637">MADVNNSRLGPGEAGVGGLREGEGLSANGRSGAAYLKDNLREYGMLLALIAIVVFFVALVRAQIGVDFLNPQNITNLFLQNSYVIIMALGMLLVIVAGHIDLSVGSVAAFTGAVAAVLTVNYDWPVWAVIPAGLVVGGIIGAAQGYWIAYWRIPSFIVTLAGMLVFRGLTLWLLGGQNIGPFPPAFQALSTGFVPDIFGADRPNWLALVVAVVAALAILGMGMRSRSRNMAHGMEVEPTGIFWLRNVIMAAALVFIGWKLAGFRGIPNVAVSMAVLTILYAFLAESTTVGRRIYAIGGNLKAARLSGINADRLTFLTFVNMGALAGLAGMIVTARLNSATPKAGTGFELDVIAAVFIGGASSTGGSGRIVGAIIGAFIMGVMNNGMSILGIGIDYQQVIKGLVLLAAVIFDVYNKNK</sequence>
<keyword evidence="8 11" id="KW-0472">Membrane</keyword>
<evidence type="ECO:0000256" key="11">
    <source>
        <dbReference type="SAM" id="Phobius"/>
    </source>
</evidence>
<evidence type="ECO:0000256" key="3">
    <source>
        <dbReference type="ARBA" id="ARBA00022475"/>
    </source>
</evidence>
<dbReference type="PANTHER" id="PTHR32196:SF32">
    <property type="entry name" value="XYLOSE TRANSPORT SYSTEM PERMEASE PROTEIN XYLH"/>
    <property type="match status" value="1"/>
</dbReference>
<feature type="transmembrane region" description="Helical" evidence="11">
    <location>
        <begin position="78"/>
        <end position="97"/>
    </location>
</feature>
<evidence type="ECO:0000256" key="8">
    <source>
        <dbReference type="ARBA" id="ARBA00023136"/>
    </source>
</evidence>
<keyword evidence="5" id="KW-0762">Sugar transport</keyword>
<feature type="transmembrane region" description="Helical" evidence="11">
    <location>
        <begin position="156"/>
        <end position="174"/>
    </location>
</feature>
<reference evidence="13" key="1">
    <citation type="journal article" date="2019" name="Int. J. Syst. Evol. Microbiol.">
        <title>The Global Catalogue of Microorganisms (GCM) 10K type strain sequencing project: providing services to taxonomists for standard genome sequencing and annotation.</title>
        <authorList>
            <consortium name="The Broad Institute Genomics Platform"/>
            <consortium name="The Broad Institute Genome Sequencing Center for Infectious Disease"/>
            <person name="Wu L."/>
            <person name="Ma J."/>
        </authorList>
    </citation>
    <scope>NUCLEOTIDE SEQUENCE [LARGE SCALE GENOMIC DNA]</scope>
    <source>
        <strain evidence="13">KACC 11588</strain>
    </source>
</reference>
<feature type="transmembrane region" description="Helical" evidence="11">
    <location>
        <begin position="369"/>
        <end position="389"/>
    </location>
</feature>
<dbReference type="CDD" id="cd06579">
    <property type="entry name" value="TM_PBP1_transp_AraH_like"/>
    <property type="match status" value="1"/>
</dbReference>
<feature type="transmembrane region" description="Helical" evidence="11">
    <location>
        <begin position="46"/>
        <end position="66"/>
    </location>
</feature>
<evidence type="ECO:0000256" key="7">
    <source>
        <dbReference type="ARBA" id="ARBA00022989"/>
    </source>
</evidence>
<feature type="transmembrane region" description="Helical" evidence="11">
    <location>
        <begin position="128"/>
        <end position="149"/>
    </location>
</feature>
<evidence type="ECO:0000256" key="2">
    <source>
        <dbReference type="ARBA" id="ARBA00022448"/>
    </source>
</evidence>
<dbReference type="NCBIfam" id="NF040906">
    <property type="entry name" value="GguB"/>
    <property type="match status" value="1"/>
</dbReference>
<dbReference type="Pfam" id="PF02653">
    <property type="entry name" value="BPD_transp_2"/>
    <property type="match status" value="1"/>
</dbReference>
<keyword evidence="13" id="KW-1185">Reference proteome</keyword>
<organism evidence="12 13">
    <name type="scientific">Rubellimicrobium aerolatum</name>
    <dbReference type="NCBI Taxonomy" id="490979"/>
    <lineage>
        <taxon>Bacteria</taxon>
        <taxon>Pseudomonadati</taxon>
        <taxon>Pseudomonadota</taxon>
        <taxon>Alphaproteobacteria</taxon>
        <taxon>Rhodobacterales</taxon>
        <taxon>Roseobacteraceae</taxon>
        <taxon>Rubellimicrobium</taxon>
    </lineage>
</organism>
<keyword evidence="6 11" id="KW-0812">Transmembrane</keyword>
<feature type="transmembrane region" description="Helical" evidence="11">
    <location>
        <begin position="242"/>
        <end position="260"/>
    </location>
</feature>
<dbReference type="InterPro" id="IPR001851">
    <property type="entry name" value="ABC_transp_permease"/>
</dbReference>
<protein>
    <recommendedName>
        <fullName evidence="10">Xylose transport system permease protein XylH</fullName>
    </recommendedName>
</protein>
<comment type="subcellular location">
    <subcellularLocation>
        <location evidence="1">Cell membrane</location>
        <topology evidence="1">Multi-pass membrane protein</topology>
    </subcellularLocation>
</comment>
<proteinExistence type="predicted"/>
<name>A0ABW0S9Q1_9RHOB</name>
<keyword evidence="2" id="KW-0813">Transport</keyword>
<feature type="transmembrane region" description="Helical" evidence="11">
    <location>
        <begin position="104"/>
        <end position="122"/>
    </location>
</feature>
<accession>A0ABW0S9Q1</accession>
<keyword evidence="7 11" id="KW-1133">Transmembrane helix</keyword>
<dbReference type="RefSeq" id="WP_209838116.1">
    <property type="nucleotide sequence ID" value="NZ_JAGGJP010000002.1"/>
</dbReference>
<comment type="function">
    <text evidence="9">Part of the binding-protein-dependent transport system for D-xylose. Probably responsible for the translocation of the substrate across the membrane.</text>
</comment>
<evidence type="ECO:0000313" key="12">
    <source>
        <dbReference type="EMBL" id="MFC5565595.1"/>
    </source>
</evidence>
<dbReference type="Proteomes" id="UP001596056">
    <property type="component" value="Unassembled WGS sequence"/>
</dbReference>
<evidence type="ECO:0000256" key="10">
    <source>
        <dbReference type="ARBA" id="ARBA00035686"/>
    </source>
</evidence>
<keyword evidence="3" id="KW-1003">Cell membrane</keyword>
<feature type="transmembrane region" description="Helical" evidence="11">
    <location>
        <begin position="205"/>
        <end position="222"/>
    </location>
</feature>
<comment type="caution">
    <text evidence="12">The sequence shown here is derived from an EMBL/GenBank/DDBJ whole genome shotgun (WGS) entry which is preliminary data.</text>
</comment>
<evidence type="ECO:0000256" key="1">
    <source>
        <dbReference type="ARBA" id="ARBA00004651"/>
    </source>
</evidence>
<keyword evidence="4" id="KW-0997">Cell inner membrane</keyword>
<evidence type="ECO:0000256" key="6">
    <source>
        <dbReference type="ARBA" id="ARBA00022692"/>
    </source>
</evidence>